<evidence type="ECO:0000313" key="2">
    <source>
        <dbReference type="EMBL" id="CDP99698.1"/>
    </source>
</evidence>
<keyword evidence="1" id="KW-0472">Membrane</keyword>
<gene>
    <name evidence="2" type="primary">Bm647</name>
    <name evidence="2" type="ORF">BM_Bm647</name>
</gene>
<evidence type="ECO:0000256" key="1">
    <source>
        <dbReference type="SAM" id="Phobius"/>
    </source>
</evidence>
<dbReference type="AlphaFoldDB" id="A0A1I9G4D5"/>
<proteinExistence type="predicted"/>
<sequence>MCVCVCVYVCMCVSMIVPPTTICSGNGHALFMLSLGIYCICWLNAILLLMSRCNANDLV</sequence>
<accession>A0A1I9G4D5</accession>
<dbReference type="EMBL" id="LN857010">
    <property type="protein sequence ID" value="CDP99698.1"/>
    <property type="molecule type" value="Genomic_DNA"/>
</dbReference>
<reference evidence="2" key="1">
    <citation type="journal article" date="2007" name="Science">
        <title>Draft genome of the filarial nematode parasite Brugia malayi.</title>
        <authorList>
            <person name="Ghedin E."/>
            <person name="Wang S."/>
            <person name="Spiro D."/>
            <person name="Caler E."/>
            <person name="Zhao Q."/>
            <person name="Crabtree J."/>
            <person name="Allen J.E."/>
            <person name="Delcher A.L."/>
            <person name="Guiliano D.B."/>
            <person name="Miranda-Saavedra D."/>
            <person name="Angiuoli S.V."/>
            <person name="Creasy T."/>
            <person name="Amedeo P."/>
            <person name="Haas B."/>
            <person name="El-Sayed N.M."/>
            <person name="Wortman J.R."/>
            <person name="Feldblyum T."/>
            <person name="Tallon L."/>
            <person name="Schatz M."/>
            <person name="Shumway M."/>
            <person name="Koo H."/>
            <person name="Salzberg S.L."/>
            <person name="Schobel S."/>
            <person name="Pertea M."/>
            <person name="Pop M."/>
            <person name="White O."/>
            <person name="Barton G.J."/>
            <person name="Carlow C.K."/>
            <person name="Crawford M.J."/>
            <person name="Daub J."/>
            <person name="Dimmic M.W."/>
            <person name="Estes C.F."/>
            <person name="Foster J.M."/>
            <person name="Ganatra M."/>
            <person name="Gregory W.F."/>
            <person name="Johnson N.M."/>
            <person name="Jin J."/>
            <person name="Komuniecki R."/>
            <person name="Korf I."/>
            <person name="Kumar S."/>
            <person name="Laney S."/>
            <person name="Li B.W."/>
            <person name="Li W."/>
            <person name="Lindblom T.H."/>
            <person name="Lustigman S."/>
            <person name="Ma D."/>
            <person name="Maina C.V."/>
            <person name="Martin D.M."/>
            <person name="McCarter J.P."/>
            <person name="McReynolds L."/>
            <person name="Mitreva M."/>
            <person name="Nutman T.B."/>
            <person name="Parkinson J."/>
            <person name="Peregrin-Alvarez J.M."/>
            <person name="Poole C."/>
            <person name="Ren Q."/>
            <person name="Saunders L."/>
            <person name="Sluder A.E."/>
            <person name="Smith K."/>
            <person name="Stanke M."/>
            <person name="Unnasch T.R."/>
            <person name="Ware J."/>
            <person name="Wei A.D."/>
            <person name="Weil G."/>
            <person name="Williams D.J."/>
            <person name="Zhang Y."/>
            <person name="Williams S.A."/>
            <person name="Fraser-Liggett C."/>
            <person name="Slatko B."/>
            <person name="Blaxter M.L."/>
            <person name="Scott A.L."/>
        </authorList>
    </citation>
    <scope>NUCLEOTIDE SEQUENCE</scope>
    <source>
        <strain evidence="2">FR3</strain>
    </source>
</reference>
<reference evidence="2" key="2">
    <citation type="submission" date="2012-12" db="EMBL/GenBank/DDBJ databases">
        <authorList>
            <consortium name="WormBase Consortium"/>
            <person name="Ghedin E."/>
            <person name="Paulini M."/>
        </authorList>
    </citation>
    <scope>NUCLEOTIDE SEQUENCE</scope>
    <source>
        <strain evidence="2">FR3</strain>
    </source>
</reference>
<keyword evidence="1" id="KW-0812">Transmembrane</keyword>
<name>A0A1I9G4D5_BRUMA</name>
<organism evidence="2">
    <name type="scientific">Brugia malayi</name>
    <name type="common">Filarial nematode worm</name>
    <dbReference type="NCBI Taxonomy" id="6279"/>
    <lineage>
        <taxon>Eukaryota</taxon>
        <taxon>Metazoa</taxon>
        <taxon>Ecdysozoa</taxon>
        <taxon>Nematoda</taxon>
        <taxon>Chromadorea</taxon>
        <taxon>Rhabditida</taxon>
        <taxon>Spirurina</taxon>
        <taxon>Spiruromorpha</taxon>
        <taxon>Filarioidea</taxon>
        <taxon>Onchocercidae</taxon>
        <taxon>Brugia</taxon>
    </lineage>
</organism>
<keyword evidence="1" id="KW-1133">Transmembrane helix</keyword>
<feature type="transmembrane region" description="Helical" evidence="1">
    <location>
        <begin position="29"/>
        <end position="50"/>
    </location>
</feature>
<protein>
    <submittedName>
        <fullName evidence="2">Bm647, isoform e</fullName>
    </submittedName>
</protein>